<reference evidence="2 3" key="1">
    <citation type="journal article" date="2019" name="Front. Microbiol.">
        <title>Ammonia Oxidation by the Arctic Terrestrial Thaumarchaeote Candidatus Nitrosocosmicus arcticus Is Stimulated by Increasing Temperatures.</title>
        <authorList>
            <person name="Alves R.J.E."/>
            <person name="Kerou M."/>
            <person name="Zappe A."/>
            <person name="Bittner R."/>
            <person name="Abby S.S."/>
            <person name="Schmidt H.A."/>
            <person name="Pfeifer K."/>
            <person name="Schleper C."/>
        </authorList>
    </citation>
    <scope>NUCLEOTIDE SEQUENCE [LARGE SCALE GENOMIC DNA]</scope>
    <source>
        <strain evidence="2 3">Kfb</strain>
    </source>
</reference>
<dbReference type="InterPro" id="IPR011053">
    <property type="entry name" value="Single_hybrid_motif"/>
</dbReference>
<dbReference type="GO" id="GO:0005960">
    <property type="term" value="C:glycine cleavage complex"/>
    <property type="evidence" value="ECO:0007669"/>
    <property type="project" value="InterPro"/>
</dbReference>
<gene>
    <name evidence="2" type="ORF">NARC_80050</name>
</gene>
<feature type="domain" description="Lipoyl-binding" evidence="1">
    <location>
        <begin position="40"/>
        <end position="122"/>
    </location>
</feature>
<dbReference type="InterPro" id="IPR036868">
    <property type="entry name" value="TusA-like_sf"/>
</dbReference>
<dbReference type="GO" id="GO:0005737">
    <property type="term" value="C:cytoplasm"/>
    <property type="evidence" value="ECO:0007669"/>
    <property type="project" value="TreeGrafter"/>
</dbReference>
<dbReference type="InterPro" id="IPR033753">
    <property type="entry name" value="GCV_H/Fam206"/>
</dbReference>
<comment type="caution">
    <text evidence="2">The sequence shown here is derived from an EMBL/GenBank/DDBJ whole genome shotgun (WGS) entry which is preliminary data.</text>
</comment>
<dbReference type="GO" id="GO:0009249">
    <property type="term" value="P:protein lipoylation"/>
    <property type="evidence" value="ECO:0007669"/>
    <property type="project" value="TreeGrafter"/>
</dbReference>
<dbReference type="Pfam" id="PF01597">
    <property type="entry name" value="GCV_H"/>
    <property type="match status" value="1"/>
</dbReference>
<dbReference type="GO" id="GO:0019464">
    <property type="term" value="P:glycine decarboxylation via glycine cleavage system"/>
    <property type="evidence" value="ECO:0007669"/>
    <property type="project" value="InterPro"/>
</dbReference>
<protein>
    <recommendedName>
        <fullName evidence="1">Lipoyl-binding domain-containing protein</fullName>
    </recommendedName>
</protein>
<dbReference type="PANTHER" id="PTHR11715:SF3">
    <property type="entry name" value="GLYCINE CLEAVAGE SYSTEM H PROTEIN-RELATED"/>
    <property type="match status" value="1"/>
</dbReference>
<dbReference type="PANTHER" id="PTHR11715">
    <property type="entry name" value="GLYCINE CLEAVAGE SYSTEM H PROTEIN"/>
    <property type="match status" value="1"/>
</dbReference>
<proteinExistence type="predicted"/>
<dbReference type="EMBL" id="VOAH01000008">
    <property type="protein sequence ID" value="TVP40324.1"/>
    <property type="molecule type" value="Genomic_DNA"/>
</dbReference>
<dbReference type="PROSITE" id="PS50968">
    <property type="entry name" value="BIOTINYL_LIPOYL"/>
    <property type="match status" value="1"/>
</dbReference>
<dbReference type="InterPro" id="IPR002930">
    <property type="entry name" value="GCV_H"/>
</dbReference>
<evidence type="ECO:0000313" key="3">
    <source>
        <dbReference type="Proteomes" id="UP000315289"/>
    </source>
</evidence>
<dbReference type="CDD" id="cd06848">
    <property type="entry name" value="GCS_H"/>
    <property type="match status" value="1"/>
</dbReference>
<dbReference type="Gene3D" id="2.40.50.100">
    <property type="match status" value="1"/>
</dbReference>
<dbReference type="InterPro" id="IPR000089">
    <property type="entry name" value="Biotin_lipoyl"/>
</dbReference>
<keyword evidence="3" id="KW-1185">Reference proteome</keyword>
<name>A0A557SUN6_9ARCH</name>
<evidence type="ECO:0000259" key="1">
    <source>
        <dbReference type="PROSITE" id="PS50968"/>
    </source>
</evidence>
<dbReference type="AlphaFoldDB" id="A0A557SUN6"/>
<dbReference type="Proteomes" id="UP000315289">
    <property type="component" value="Unassembled WGS sequence"/>
</dbReference>
<organism evidence="2 3">
    <name type="scientific">Candidatus Nitrosocosmicus arcticus</name>
    <dbReference type="NCBI Taxonomy" id="2035267"/>
    <lineage>
        <taxon>Archaea</taxon>
        <taxon>Nitrososphaerota</taxon>
        <taxon>Nitrososphaeria</taxon>
        <taxon>Nitrososphaerales</taxon>
        <taxon>Nitrososphaeraceae</taxon>
        <taxon>Candidatus Nitrosocosmicus</taxon>
    </lineage>
</organism>
<sequence>MLENRIENCVFPVNYFYDLDNFTWIKSIDEPSDSQDGMKQVIVGITPIYSYIAGRILKFKIKPAGVDIVRNKSLGTIESLKHFGIIRSPVSGQILEINPEIIHNPKVVNDSPFDNGWIAKIKTKDNLESLESIKTINECKYELDFQIKKFNVKCFKSFPDFEMFELGTECSATLAKLDEFMMKNMRVGDVIRLVSDDPTADLELLRWAEQNKQEILEIMQEKNSVQSSSSNSSNNYLFNIIIEKTKN</sequence>
<dbReference type="RefSeq" id="WP_222424862.1">
    <property type="nucleotide sequence ID" value="NZ_ML675584.1"/>
</dbReference>
<dbReference type="Gene3D" id="3.30.110.40">
    <property type="entry name" value="TusA-like domain"/>
    <property type="match status" value="1"/>
</dbReference>
<evidence type="ECO:0000313" key="2">
    <source>
        <dbReference type="EMBL" id="TVP40324.1"/>
    </source>
</evidence>
<accession>A0A557SUN6</accession>
<dbReference type="SUPFAM" id="SSF51230">
    <property type="entry name" value="Single hybrid motif"/>
    <property type="match status" value="1"/>
</dbReference>
<dbReference type="SUPFAM" id="SSF64307">
    <property type="entry name" value="SirA-like"/>
    <property type="match status" value="1"/>
</dbReference>